<name>A0A8X6KDN2_TRICU</name>
<organism evidence="1 2">
    <name type="scientific">Trichonephila clavata</name>
    <name type="common">Joro spider</name>
    <name type="synonym">Nephila clavata</name>
    <dbReference type="NCBI Taxonomy" id="2740835"/>
    <lineage>
        <taxon>Eukaryota</taxon>
        <taxon>Metazoa</taxon>
        <taxon>Ecdysozoa</taxon>
        <taxon>Arthropoda</taxon>
        <taxon>Chelicerata</taxon>
        <taxon>Arachnida</taxon>
        <taxon>Araneae</taxon>
        <taxon>Araneomorphae</taxon>
        <taxon>Entelegynae</taxon>
        <taxon>Araneoidea</taxon>
        <taxon>Nephilidae</taxon>
        <taxon>Trichonephila</taxon>
    </lineage>
</organism>
<keyword evidence="2" id="KW-1185">Reference proteome</keyword>
<comment type="caution">
    <text evidence="1">The sequence shown here is derived from an EMBL/GenBank/DDBJ whole genome shotgun (WGS) entry which is preliminary data.</text>
</comment>
<sequence length="115" mass="13170">MSELKISSTTFFDTEKCQHVGALTIDLDTPETTHGGQPGTSRALLRRWHDFLFRIARGETGPPFHARIEGRIYGGNIRHHLPERVQDNLCKVHIFWTPRSSVADFELNHQCYALL</sequence>
<reference evidence="1" key="1">
    <citation type="submission" date="2020-07" db="EMBL/GenBank/DDBJ databases">
        <title>Multicomponent nature underlies the extraordinary mechanical properties of spider dragline silk.</title>
        <authorList>
            <person name="Kono N."/>
            <person name="Nakamura H."/>
            <person name="Mori M."/>
            <person name="Yoshida Y."/>
            <person name="Ohtoshi R."/>
            <person name="Malay A.D."/>
            <person name="Moran D.A.P."/>
            <person name="Tomita M."/>
            <person name="Numata K."/>
            <person name="Arakawa K."/>
        </authorList>
    </citation>
    <scope>NUCLEOTIDE SEQUENCE</scope>
</reference>
<dbReference type="EMBL" id="BMAO01001383">
    <property type="protein sequence ID" value="GFQ72950.1"/>
    <property type="molecule type" value="Genomic_DNA"/>
</dbReference>
<protein>
    <submittedName>
        <fullName evidence="1">Uncharacterized protein</fullName>
    </submittedName>
</protein>
<evidence type="ECO:0000313" key="1">
    <source>
        <dbReference type="EMBL" id="GFQ72950.1"/>
    </source>
</evidence>
<evidence type="ECO:0000313" key="2">
    <source>
        <dbReference type="Proteomes" id="UP000887116"/>
    </source>
</evidence>
<gene>
    <name evidence="1" type="ORF">TNCT_277711</name>
</gene>
<dbReference type="AlphaFoldDB" id="A0A8X6KDN2"/>
<dbReference type="Proteomes" id="UP000887116">
    <property type="component" value="Unassembled WGS sequence"/>
</dbReference>
<proteinExistence type="predicted"/>
<accession>A0A8X6KDN2</accession>